<sequence>MKKLLLLLAALFAISAGGICCSGSGDDPGEQEKPVDPPPSPDDGVDWSKIDPKATVRGVVTCAGAAVQGVVVTDGVNMTRTNKQGAYGLRTSSDKSKLVYLTVPSGYEVESTRGFIPRFYRRVTAPTSVEQVQRHDFTLKKVNNDRHIMIVSADMHIRNRAMIKTTSSATPSICPPKGELDSTTFRRTYLKTLRDYVKALPAGVPVYGMNLGDMTQESHWTNANKATLANFVNVCERGGMPIQTFHAIGNHDHDMAVQNIAGDDDSAAELAYISALGPTYYAVNIGKVHYVVFDNTQYVNTGGDRSFAVRLNRRQMDWAQKDADYMPSDVERIVIAWHCPAFRRNPGASSPNPMDNADELLDIYKDKQLPVTIWSGHNHIAETVTVPRSDMSVTEYTHPCVCGAWWYFPLCHDGAPATFTRYDFSGGTITERRSVNFSDSDEQYCRVYNSGLKNAEGRPVVRLNVWDWHPTWKFECRENGAAVPASQLKAVREYDDYYVTVHDACGNDISSFSFLDKYRTDHMLEYTPVTPSAEIRITATDEYGHQLFTITTKAEN</sequence>
<feature type="domain" description="Calcineurin-like phosphoesterase C-terminal" evidence="4">
    <location>
        <begin position="395"/>
        <end position="546"/>
    </location>
</feature>
<dbReference type="Pfam" id="PF00149">
    <property type="entry name" value="Metallophos"/>
    <property type="match status" value="1"/>
</dbReference>
<dbReference type="InterPro" id="IPR004843">
    <property type="entry name" value="Calcineurin-like_PHP"/>
</dbReference>
<proteinExistence type="predicted"/>
<evidence type="ECO:0000259" key="4">
    <source>
        <dbReference type="Pfam" id="PF16370"/>
    </source>
</evidence>
<dbReference type="RefSeq" id="WP_149887343.1">
    <property type="nucleotide sequence ID" value="NZ_JAXVVE010000139.1"/>
</dbReference>
<dbReference type="InterPro" id="IPR029052">
    <property type="entry name" value="Metallo-depent_PP-like"/>
</dbReference>
<name>A0A5B3GAH0_9BACT</name>
<dbReference type="SUPFAM" id="SSF56300">
    <property type="entry name" value="Metallo-dependent phosphatases"/>
    <property type="match status" value="1"/>
</dbReference>
<evidence type="ECO:0000313" key="7">
    <source>
        <dbReference type="Proteomes" id="UP000323567"/>
    </source>
</evidence>
<evidence type="ECO:0000313" key="6">
    <source>
        <dbReference type="EMBL" id="KAA2370049.1"/>
    </source>
</evidence>
<feature type="region of interest" description="Disordered" evidence="1">
    <location>
        <begin position="23"/>
        <end position="47"/>
    </location>
</feature>
<dbReference type="AlphaFoldDB" id="A0A5B3GAH0"/>
<dbReference type="InterPro" id="IPR051918">
    <property type="entry name" value="STPP_CPPED1"/>
</dbReference>
<dbReference type="InterPro" id="IPR032285">
    <property type="entry name" value="Metallophos_N"/>
</dbReference>
<feature type="signal peptide" evidence="2">
    <location>
        <begin position="1"/>
        <end position="18"/>
    </location>
</feature>
<feature type="domain" description="Calcineurin-like phosphoesterase N-terminal" evidence="5">
    <location>
        <begin position="58"/>
        <end position="139"/>
    </location>
</feature>
<reference evidence="6 7" key="1">
    <citation type="journal article" date="2019" name="Nat. Med.">
        <title>A library of human gut bacterial isolates paired with longitudinal multiomics data enables mechanistic microbiome research.</title>
        <authorList>
            <person name="Poyet M."/>
            <person name="Groussin M."/>
            <person name="Gibbons S.M."/>
            <person name="Avila-Pacheco J."/>
            <person name="Jiang X."/>
            <person name="Kearney S.M."/>
            <person name="Perrotta A.R."/>
            <person name="Berdy B."/>
            <person name="Zhao S."/>
            <person name="Lieberman T.D."/>
            <person name="Swanson P.K."/>
            <person name="Smith M."/>
            <person name="Roesemann S."/>
            <person name="Alexander J.E."/>
            <person name="Rich S.A."/>
            <person name="Livny J."/>
            <person name="Vlamakis H."/>
            <person name="Clish C."/>
            <person name="Bullock K."/>
            <person name="Deik A."/>
            <person name="Scott J."/>
            <person name="Pierce K.A."/>
            <person name="Xavier R.J."/>
            <person name="Alm E.J."/>
        </authorList>
    </citation>
    <scope>NUCLEOTIDE SEQUENCE [LARGE SCALE GENOMIC DNA]</scope>
    <source>
        <strain evidence="6 7">BIOML-A2</strain>
    </source>
</reference>
<dbReference type="EMBL" id="VVXK01000010">
    <property type="protein sequence ID" value="KAA2370049.1"/>
    <property type="molecule type" value="Genomic_DNA"/>
</dbReference>
<organism evidence="6 7">
    <name type="scientific">Alistipes shahii</name>
    <dbReference type="NCBI Taxonomy" id="328814"/>
    <lineage>
        <taxon>Bacteria</taxon>
        <taxon>Pseudomonadati</taxon>
        <taxon>Bacteroidota</taxon>
        <taxon>Bacteroidia</taxon>
        <taxon>Bacteroidales</taxon>
        <taxon>Rikenellaceae</taxon>
        <taxon>Alistipes</taxon>
    </lineage>
</organism>
<accession>A0A5B3GAH0</accession>
<dbReference type="Pfam" id="PF16371">
    <property type="entry name" value="MetallophosN"/>
    <property type="match status" value="1"/>
</dbReference>
<dbReference type="PANTHER" id="PTHR43143:SF1">
    <property type="entry name" value="SERINE_THREONINE-PROTEIN PHOSPHATASE CPPED1"/>
    <property type="match status" value="1"/>
</dbReference>
<dbReference type="PANTHER" id="PTHR43143">
    <property type="entry name" value="METALLOPHOSPHOESTERASE, CALCINEURIN SUPERFAMILY"/>
    <property type="match status" value="1"/>
</dbReference>
<feature type="chain" id="PRO_5023108948" evidence="2">
    <location>
        <begin position="19"/>
        <end position="556"/>
    </location>
</feature>
<comment type="caution">
    <text evidence="6">The sequence shown here is derived from an EMBL/GenBank/DDBJ whole genome shotgun (WGS) entry which is preliminary data.</text>
</comment>
<protein>
    <submittedName>
        <fullName evidence="6">Metallophosphoesterase</fullName>
    </submittedName>
</protein>
<feature type="domain" description="Calcineurin-like phosphoesterase" evidence="3">
    <location>
        <begin position="154"/>
        <end position="380"/>
    </location>
</feature>
<dbReference type="Gene3D" id="3.60.21.10">
    <property type="match status" value="1"/>
</dbReference>
<evidence type="ECO:0000256" key="1">
    <source>
        <dbReference type="SAM" id="MobiDB-lite"/>
    </source>
</evidence>
<evidence type="ECO:0000259" key="3">
    <source>
        <dbReference type="Pfam" id="PF00149"/>
    </source>
</evidence>
<dbReference type="Pfam" id="PF16370">
    <property type="entry name" value="MetallophosC"/>
    <property type="match status" value="1"/>
</dbReference>
<evidence type="ECO:0000256" key="2">
    <source>
        <dbReference type="SAM" id="SignalP"/>
    </source>
</evidence>
<dbReference type="InterPro" id="IPR032288">
    <property type="entry name" value="Metallophos_C"/>
</dbReference>
<dbReference type="Proteomes" id="UP000323567">
    <property type="component" value="Unassembled WGS sequence"/>
</dbReference>
<gene>
    <name evidence="6" type="ORF">F2Y13_08235</name>
</gene>
<dbReference type="GO" id="GO:0016787">
    <property type="term" value="F:hydrolase activity"/>
    <property type="evidence" value="ECO:0007669"/>
    <property type="project" value="InterPro"/>
</dbReference>
<keyword evidence="2" id="KW-0732">Signal</keyword>
<evidence type="ECO:0000259" key="5">
    <source>
        <dbReference type="Pfam" id="PF16371"/>
    </source>
</evidence>